<dbReference type="Proteomes" id="UP001054821">
    <property type="component" value="Chromosome 1"/>
</dbReference>
<sequence length="102" mass="11294">MVSNASLKELEKSGPKKGVISQPVKDVIQSLVDDELVFKDKIGTSVSRCFHIQLCIVDDDQCIFEIFLALLETSLGMCIADLILISKAVRRVMQNLLNSVMP</sequence>
<keyword evidence="3" id="KW-1185">Reference proteome</keyword>
<dbReference type="AlphaFoldDB" id="A0AAD4ZLY3"/>
<gene>
    <name evidence="2" type="ORF">L3X38_003377</name>
</gene>
<organism evidence="2 3">
    <name type="scientific">Prunus dulcis</name>
    <name type="common">Almond</name>
    <name type="synonym">Amygdalus dulcis</name>
    <dbReference type="NCBI Taxonomy" id="3755"/>
    <lineage>
        <taxon>Eukaryota</taxon>
        <taxon>Viridiplantae</taxon>
        <taxon>Streptophyta</taxon>
        <taxon>Embryophyta</taxon>
        <taxon>Tracheophyta</taxon>
        <taxon>Spermatophyta</taxon>
        <taxon>Magnoliopsida</taxon>
        <taxon>eudicotyledons</taxon>
        <taxon>Gunneridae</taxon>
        <taxon>Pentapetalae</taxon>
        <taxon>rosids</taxon>
        <taxon>fabids</taxon>
        <taxon>Rosales</taxon>
        <taxon>Rosaceae</taxon>
        <taxon>Amygdaloideae</taxon>
        <taxon>Amygdaleae</taxon>
        <taxon>Prunus</taxon>
    </lineage>
</organism>
<name>A0AAD4ZLY3_PRUDU</name>
<feature type="domain" description="Mnd1 HTH" evidence="1">
    <location>
        <begin position="6"/>
        <end position="45"/>
    </location>
</feature>
<dbReference type="EMBL" id="JAJFAZ020000001">
    <property type="protein sequence ID" value="KAI5350486.1"/>
    <property type="molecule type" value="Genomic_DNA"/>
</dbReference>
<comment type="caution">
    <text evidence="2">The sequence shown here is derived from an EMBL/GenBank/DDBJ whole genome shotgun (WGS) entry which is preliminary data.</text>
</comment>
<reference evidence="2 3" key="1">
    <citation type="journal article" date="2022" name="G3 (Bethesda)">
        <title>Whole-genome sequence and methylome profiling of the almond [Prunus dulcis (Mill.) D.A. Webb] cultivar 'Nonpareil'.</title>
        <authorList>
            <person name="D'Amico-Willman K.M."/>
            <person name="Ouma W.Z."/>
            <person name="Meulia T."/>
            <person name="Sideli G.M."/>
            <person name="Gradziel T.M."/>
            <person name="Fresnedo-Ramirez J."/>
        </authorList>
    </citation>
    <scope>NUCLEOTIDE SEQUENCE [LARGE SCALE GENOMIC DNA]</scope>
    <source>
        <strain evidence="2">Clone GOH B32 T37-40</strain>
    </source>
</reference>
<dbReference type="Pfam" id="PF03962">
    <property type="entry name" value="Mnd1"/>
    <property type="match status" value="1"/>
</dbReference>
<dbReference type="InterPro" id="IPR040453">
    <property type="entry name" value="Mnd1_HTH"/>
</dbReference>
<evidence type="ECO:0000313" key="2">
    <source>
        <dbReference type="EMBL" id="KAI5350486.1"/>
    </source>
</evidence>
<evidence type="ECO:0000313" key="3">
    <source>
        <dbReference type="Proteomes" id="UP001054821"/>
    </source>
</evidence>
<proteinExistence type="predicted"/>
<evidence type="ECO:0000259" key="1">
    <source>
        <dbReference type="Pfam" id="PF03962"/>
    </source>
</evidence>
<accession>A0AAD4ZLY3</accession>
<protein>
    <recommendedName>
        <fullName evidence="1">Mnd1 HTH domain-containing protein</fullName>
    </recommendedName>
</protein>